<evidence type="ECO:0000256" key="5">
    <source>
        <dbReference type="PROSITE-ProRule" id="PRU00169"/>
    </source>
</evidence>
<dbReference type="Pfam" id="PF00072">
    <property type="entry name" value="Response_reg"/>
    <property type="match status" value="1"/>
</dbReference>
<dbReference type="InterPro" id="IPR058245">
    <property type="entry name" value="NreC/VraR/RcsB-like_REC"/>
</dbReference>
<dbReference type="GO" id="GO:0006355">
    <property type="term" value="P:regulation of DNA-templated transcription"/>
    <property type="evidence" value="ECO:0007669"/>
    <property type="project" value="InterPro"/>
</dbReference>
<accession>A0A919TQ23</accession>
<evidence type="ECO:0000259" key="6">
    <source>
        <dbReference type="PROSITE" id="PS50043"/>
    </source>
</evidence>
<dbReference type="PROSITE" id="PS50110">
    <property type="entry name" value="RESPONSE_REGULATORY"/>
    <property type="match status" value="1"/>
</dbReference>
<dbReference type="Proteomes" id="UP000623608">
    <property type="component" value="Unassembled WGS sequence"/>
</dbReference>
<dbReference type="EMBL" id="BOMY01000002">
    <property type="protein sequence ID" value="GIF17841.1"/>
    <property type="molecule type" value="Genomic_DNA"/>
</dbReference>
<dbReference type="GO" id="GO:0000160">
    <property type="term" value="P:phosphorelay signal transduction system"/>
    <property type="evidence" value="ECO:0007669"/>
    <property type="project" value="InterPro"/>
</dbReference>
<comment type="caution">
    <text evidence="8">The sequence shown here is derived from an EMBL/GenBank/DDBJ whole genome shotgun (WGS) entry which is preliminary data.</text>
</comment>
<evidence type="ECO:0000256" key="4">
    <source>
        <dbReference type="ARBA" id="ARBA00023163"/>
    </source>
</evidence>
<dbReference type="InterPro" id="IPR016032">
    <property type="entry name" value="Sig_transdc_resp-reg_C-effctor"/>
</dbReference>
<dbReference type="PANTHER" id="PTHR43214:SF24">
    <property type="entry name" value="TRANSCRIPTIONAL REGULATORY PROTEIN NARL-RELATED"/>
    <property type="match status" value="1"/>
</dbReference>
<dbReference type="PROSITE" id="PS00622">
    <property type="entry name" value="HTH_LUXR_1"/>
    <property type="match status" value="1"/>
</dbReference>
<organism evidence="8 9">
    <name type="scientific">Paractinoplanes tereljensis</name>
    <dbReference type="NCBI Taxonomy" id="571912"/>
    <lineage>
        <taxon>Bacteria</taxon>
        <taxon>Bacillati</taxon>
        <taxon>Actinomycetota</taxon>
        <taxon>Actinomycetes</taxon>
        <taxon>Micromonosporales</taxon>
        <taxon>Micromonosporaceae</taxon>
        <taxon>Paractinoplanes</taxon>
    </lineage>
</organism>
<proteinExistence type="predicted"/>
<dbReference type="AlphaFoldDB" id="A0A919TQ23"/>
<evidence type="ECO:0000259" key="7">
    <source>
        <dbReference type="PROSITE" id="PS50110"/>
    </source>
</evidence>
<dbReference type="RefSeq" id="WP_203798331.1">
    <property type="nucleotide sequence ID" value="NZ_BOMY01000002.1"/>
</dbReference>
<evidence type="ECO:0000256" key="3">
    <source>
        <dbReference type="ARBA" id="ARBA00023125"/>
    </source>
</evidence>
<feature type="domain" description="Response regulatory" evidence="7">
    <location>
        <begin position="2"/>
        <end position="121"/>
    </location>
</feature>
<protein>
    <submittedName>
        <fullName evidence="8">DNA-binding response regulator</fullName>
    </submittedName>
</protein>
<dbReference type="PROSITE" id="PS50043">
    <property type="entry name" value="HTH_LUXR_2"/>
    <property type="match status" value="1"/>
</dbReference>
<feature type="domain" description="HTH luxR-type" evidence="6">
    <location>
        <begin position="143"/>
        <end position="213"/>
    </location>
</feature>
<evidence type="ECO:0000256" key="1">
    <source>
        <dbReference type="ARBA" id="ARBA00022553"/>
    </source>
</evidence>
<evidence type="ECO:0000313" key="8">
    <source>
        <dbReference type="EMBL" id="GIF17841.1"/>
    </source>
</evidence>
<keyword evidence="2" id="KW-0805">Transcription regulation</keyword>
<dbReference type="PRINTS" id="PR00038">
    <property type="entry name" value="HTHLUXR"/>
</dbReference>
<gene>
    <name evidence="8" type="ORF">Ate02nite_05710</name>
</gene>
<dbReference type="SMART" id="SM00448">
    <property type="entry name" value="REC"/>
    <property type="match status" value="1"/>
</dbReference>
<dbReference type="InterPro" id="IPR039420">
    <property type="entry name" value="WalR-like"/>
</dbReference>
<dbReference type="CDD" id="cd06170">
    <property type="entry name" value="LuxR_C_like"/>
    <property type="match status" value="1"/>
</dbReference>
<reference evidence="8" key="1">
    <citation type="submission" date="2021-01" db="EMBL/GenBank/DDBJ databases">
        <title>Whole genome shotgun sequence of Actinoplanes tereljensis NBRC 105297.</title>
        <authorList>
            <person name="Komaki H."/>
            <person name="Tamura T."/>
        </authorList>
    </citation>
    <scope>NUCLEOTIDE SEQUENCE</scope>
    <source>
        <strain evidence="8">NBRC 105297</strain>
    </source>
</reference>
<dbReference type="CDD" id="cd17535">
    <property type="entry name" value="REC_NarL-like"/>
    <property type="match status" value="1"/>
</dbReference>
<dbReference type="Gene3D" id="3.40.50.2300">
    <property type="match status" value="1"/>
</dbReference>
<name>A0A919TQ23_9ACTN</name>
<evidence type="ECO:0000256" key="2">
    <source>
        <dbReference type="ARBA" id="ARBA00023015"/>
    </source>
</evidence>
<sequence>MRVALTDDTVLFREGLAALLRELGIEVTHQADNERELLAGIADDPPDVVIMDIRLSAHGAEGLHAAESIRRRHPRVGILLLSAYAETAYAVRLLEGGATGVGYLVKDRVGRVEVLEDALHRVAGGQTAIDPEIVQRLMDRPSRQRPLDLLSGQERKVLQHMAEGRSNNGVAEALFLSQKTVEKHILSIFKKLGLEQQGHDNRRVLAVLHWLQG</sequence>
<dbReference type="Pfam" id="PF00196">
    <property type="entry name" value="GerE"/>
    <property type="match status" value="1"/>
</dbReference>
<keyword evidence="9" id="KW-1185">Reference proteome</keyword>
<dbReference type="SUPFAM" id="SSF46894">
    <property type="entry name" value="C-terminal effector domain of the bipartite response regulators"/>
    <property type="match status" value="1"/>
</dbReference>
<dbReference type="InterPro" id="IPR000792">
    <property type="entry name" value="Tscrpt_reg_LuxR_C"/>
</dbReference>
<keyword evidence="1 5" id="KW-0597">Phosphoprotein</keyword>
<dbReference type="SUPFAM" id="SSF52172">
    <property type="entry name" value="CheY-like"/>
    <property type="match status" value="1"/>
</dbReference>
<keyword evidence="4" id="KW-0804">Transcription</keyword>
<dbReference type="SMART" id="SM00421">
    <property type="entry name" value="HTH_LUXR"/>
    <property type="match status" value="1"/>
</dbReference>
<dbReference type="InterPro" id="IPR011006">
    <property type="entry name" value="CheY-like_superfamily"/>
</dbReference>
<feature type="modified residue" description="4-aspartylphosphate" evidence="5">
    <location>
        <position position="52"/>
    </location>
</feature>
<dbReference type="InterPro" id="IPR001789">
    <property type="entry name" value="Sig_transdc_resp-reg_receiver"/>
</dbReference>
<keyword evidence="3 8" id="KW-0238">DNA-binding</keyword>
<dbReference type="GO" id="GO:0003677">
    <property type="term" value="F:DNA binding"/>
    <property type="evidence" value="ECO:0007669"/>
    <property type="project" value="UniProtKB-KW"/>
</dbReference>
<dbReference type="PANTHER" id="PTHR43214">
    <property type="entry name" value="TWO-COMPONENT RESPONSE REGULATOR"/>
    <property type="match status" value="1"/>
</dbReference>
<evidence type="ECO:0000313" key="9">
    <source>
        <dbReference type="Proteomes" id="UP000623608"/>
    </source>
</evidence>